<accession>A0A6A6GSU2</accession>
<dbReference type="GO" id="GO:0005834">
    <property type="term" value="C:heterotrimeric G-protein complex"/>
    <property type="evidence" value="ECO:0007669"/>
    <property type="project" value="TreeGrafter"/>
</dbReference>
<dbReference type="GO" id="GO:0003924">
    <property type="term" value="F:GTPase activity"/>
    <property type="evidence" value="ECO:0007669"/>
    <property type="project" value="InterPro"/>
</dbReference>
<evidence type="ECO:0000256" key="4">
    <source>
        <dbReference type="ARBA" id="ARBA00023224"/>
    </source>
</evidence>
<dbReference type="FunFam" id="3.40.50.300:FF:000720">
    <property type="entry name" value="Guanine nucleotide-binding protein G(k) subunit alpha"/>
    <property type="match status" value="1"/>
</dbReference>
<evidence type="ECO:0000256" key="5">
    <source>
        <dbReference type="PIRSR" id="PIRSR601019-1"/>
    </source>
</evidence>
<evidence type="ECO:0000256" key="3">
    <source>
        <dbReference type="ARBA" id="ARBA00023134"/>
    </source>
</evidence>
<keyword evidence="1 6" id="KW-0479">Metal-binding</keyword>
<dbReference type="Proteomes" id="UP000800092">
    <property type="component" value="Unassembled WGS sequence"/>
</dbReference>
<dbReference type="AlphaFoldDB" id="A0A6A6GSU2"/>
<dbReference type="InterPro" id="IPR001019">
    <property type="entry name" value="Gprotein_alpha_su"/>
</dbReference>
<dbReference type="PROSITE" id="PS51882">
    <property type="entry name" value="G_ALPHA"/>
    <property type="match status" value="1"/>
</dbReference>
<dbReference type="SMART" id="SM00275">
    <property type="entry name" value="G_alpha"/>
    <property type="match status" value="1"/>
</dbReference>
<keyword evidence="8" id="KW-1185">Reference proteome</keyword>
<evidence type="ECO:0000256" key="2">
    <source>
        <dbReference type="ARBA" id="ARBA00022741"/>
    </source>
</evidence>
<proteinExistence type="predicted"/>
<keyword evidence="3 5" id="KW-0342">GTP-binding</keyword>
<keyword evidence="4" id="KW-0807">Transducer</keyword>
<dbReference type="InterPro" id="IPR027417">
    <property type="entry name" value="P-loop_NTPase"/>
</dbReference>
<dbReference type="PRINTS" id="PR00318">
    <property type="entry name" value="GPROTEINA"/>
</dbReference>
<dbReference type="OrthoDB" id="5817230at2759"/>
<dbReference type="SUPFAM" id="SSF47895">
    <property type="entry name" value="Transducin (alpha subunit), insertion domain"/>
    <property type="match status" value="1"/>
</dbReference>
<organism evidence="7 8">
    <name type="scientific">Viridothelium virens</name>
    <name type="common">Speckled blister lichen</name>
    <name type="synonym">Trypethelium virens</name>
    <dbReference type="NCBI Taxonomy" id="1048519"/>
    <lineage>
        <taxon>Eukaryota</taxon>
        <taxon>Fungi</taxon>
        <taxon>Dikarya</taxon>
        <taxon>Ascomycota</taxon>
        <taxon>Pezizomycotina</taxon>
        <taxon>Dothideomycetes</taxon>
        <taxon>Dothideomycetes incertae sedis</taxon>
        <taxon>Trypetheliales</taxon>
        <taxon>Trypetheliaceae</taxon>
        <taxon>Viridothelium</taxon>
    </lineage>
</organism>
<gene>
    <name evidence="7" type="ORF">EV356DRAFT_571706</name>
</gene>
<evidence type="ECO:0000256" key="1">
    <source>
        <dbReference type="ARBA" id="ARBA00022723"/>
    </source>
</evidence>
<evidence type="ECO:0000313" key="7">
    <source>
        <dbReference type="EMBL" id="KAF2228679.1"/>
    </source>
</evidence>
<dbReference type="GO" id="GO:0001664">
    <property type="term" value="F:G protein-coupled receptor binding"/>
    <property type="evidence" value="ECO:0007669"/>
    <property type="project" value="TreeGrafter"/>
</dbReference>
<evidence type="ECO:0000256" key="6">
    <source>
        <dbReference type="PIRSR" id="PIRSR601019-2"/>
    </source>
</evidence>
<feature type="binding site" evidence="6">
    <location>
        <position position="467"/>
    </location>
    <ligand>
        <name>Mg(2+)</name>
        <dbReference type="ChEBI" id="CHEBI:18420"/>
    </ligand>
</feature>
<keyword evidence="2 5" id="KW-0547">Nucleotide-binding</keyword>
<dbReference type="PANTHER" id="PTHR10218:SF302">
    <property type="entry name" value="GUANINE NUCLEOTIDE-BINDING PROTEIN ALPHA-5 SUBUNIT"/>
    <property type="match status" value="1"/>
</dbReference>
<dbReference type="Gene3D" id="1.10.400.10">
    <property type="entry name" value="GI Alpha 1, domain 2-like"/>
    <property type="match status" value="1"/>
</dbReference>
<dbReference type="SUPFAM" id="SSF52540">
    <property type="entry name" value="P-loop containing nucleoside triphosphate hydrolases"/>
    <property type="match status" value="1"/>
</dbReference>
<feature type="binding site" evidence="6">
    <location>
        <position position="329"/>
    </location>
    <ligand>
        <name>Mg(2+)</name>
        <dbReference type="ChEBI" id="CHEBI:18420"/>
    </ligand>
</feature>
<dbReference type="GO" id="GO:0005737">
    <property type="term" value="C:cytoplasm"/>
    <property type="evidence" value="ECO:0007669"/>
    <property type="project" value="TreeGrafter"/>
</dbReference>
<feature type="binding site" evidence="5">
    <location>
        <begin position="461"/>
        <end position="467"/>
    </location>
    <ligand>
        <name>GTP</name>
        <dbReference type="ChEBI" id="CHEBI:37565"/>
    </ligand>
</feature>
<dbReference type="GO" id="GO:0031683">
    <property type="term" value="F:G-protein beta/gamma-subunit complex binding"/>
    <property type="evidence" value="ECO:0007669"/>
    <property type="project" value="InterPro"/>
</dbReference>
<dbReference type="EMBL" id="ML991900">
    <property type="protein sequence ID" value="KAF2228679.1"/>
    <property type="molecule type" value="Genomic_DNA"/>
</dbReference>
<protein>
    <submittedName>
        <fullName evidence="7">G-alpha-domain-containing protein</fullName>
    </submittedName>
</protein>
<dbReference type="GO" id="GO:0007188">
    <property type="term" value="P:adenylate cyclase-modulating G protein-coupled receptor signaling pathway"/>
    <property type="evidence" value="ECO:0007669"/>
    <property type="project" value="TreeGrafter"/>
</dbReference>
<name>A0A6A6GSU2_VIRVR</name>
<dbReference type="GO" id="GO:0046872">
    <property type="term" value="F:metal ion binding"/>
    <property type="evidence" value="ECO:0007669"/>
    <property type="project" value="UniProtKB-KW"/>
</dbReference>
<sequence length="642" mass="73088">MDPITIVGLIGSVVGTADVVTRSIKRLSRLKTKFRDAPLLLLILIGQLCAIQTALDELSAWSHKDLSRDRRYQKLAVQVGSSLECFRPLIFSLQRRLDQFEGDERDQISLGRRVVFLWNEMDHVIGLPVLIHHQDHQVNALALLLQAIQCKTLIEQEKVIVNEESQSVLQHAKECSSSLISLVNVPGVETNSILSEDTHALSTAFEFDSVLMATPIYETARRSHVRRLVHLERALAKAFKQRRVDGHALSRDESSQLIKGELESGTLSCPAKKSTVQFANRNRSWWKLSIPRPASTMRTGLLHDTVSEDAAEAKILKVLMLGAGASGKSTLLKGLRLLSSEHAFSTRERLQWREIILYSVAMDLRDIIGEMEELGITLGDGHNEQHKQTVFSLRDDVEDFLDHLHPPILRLACAVKSLWLDPEVQSCWRKLDYQHGNFRYFLKNLHRLGDLEYIPSHEDILRSRLKTTGISETRLKFSPAEVRLFDVAGVRSERKLWGRVFDNVSTLIFVVDATGYKKCLLEDRNGNHIRESLMLFGSLVKSKYFRETFILLLFTRADEIHEELEQTSVLDYFADCPADSDGHTSVTAYWQWLENRFLALVPEKDLSDKRIKICKTSLVDPSAIGAQQVFRILTDWFFPNTD</sequence>
<dbReference type="InterPro" id="IPR011025">
    <property type="entry name" value="GproteinA_insert"/>
</dbReference>
<dbReference type="Gene3D" id="3.40.50.300">
    <property type="entry name" value="P-loop containing nucleotide triphosphate hydrolases"/>
    <property type="match status" value="1"/>
</dbReference>
<evidence type="ECO:0000313" key="8">
    <source>
        <dbReference type="Proteomes" id="UP000800092"/>
    </source>
</evidence>
<dbReference type="PANTHER" id="PTHR10218">
    <property type="entry name" value="GTP-BINDING PROTEIN ALPHA SUBUNIT"/>
    <property type="match status" value="1"/>
</dbReference>
<dbReference type="CDD" id="cd00066">
    <property type="entry name" value="G-alpha"/>
    <property type="match status" value="1"/>
</dbReference>
<dbReference type="GO" id="GO:0005525">
    <property type="term" value="F:GTP binding"/>
    <property type="evidence" value="ECO:0007669"/>
    <property type="project" value="UniProtKB-KW"/>
</dbReference>
<keyword evidence="6" id="KW-0460">Magnesium</keyword>
<reference evidence="7" key="1">
    <citation type="journal article" date="2020" name="Stud. Mycol.">
        <title>101 Dothideomycetes genomes: a test case for predicting lifestyles and emergence of pathogens.</title>
        <authorList>
            <person name="Haridas S."/>
            <person name="Albert R."/>
            <person name="Binder M."/>
            <person name="Bloem J."/>
            <person name="Labutti K."/>
            <person name="Salamov A."/>
            <person name="Andreopoulos B."/>
            <person name="Baker S."/>
            <person name="Barry K."/>
            <person name="Bills G."/>
            <person name="Bluhm B."/>
            <person name="Cannon C."/>
            <person name="Castanera R."/>
            <person name="Culley D."/>
            <person name="Daum C."/>
            <person name="Ezra D."/>
            <person name="Gonzalez J."/>
            <person name="Henrissat B."/>
            <person name="Kuo A."/>
            <person name="Liang C."/>
            <person name="Lipzen A."/>
            <person name="Lutzoni F."/>
            <person name="Magnuson J."/>
            <person name="Mondo S."/>
            <person name="Nolan M."/>
            <person name="Ohm R."/>
            <person name="Pangilinan J."/>
            <person name="Park H.-J."/>
            <person name="Ramirez L."/>
            <person name="Alfaro M."/>
            <person name="Sun H."/>
            <person name="Tritt A."/>
            <person name="Yoshinaga Y."/>
            <person name="Zwiers L.-H."/>
            <person name="Turgeon B."/>
            <person name="Goodwin S."/>
            <person name="Spatafora J."/>
            <person name="Crous P."/>
            <person name="Grigoriev I."/>
        </authorList>
    </citation>
    <scope>NUCLEOTIDE SEQUENCE</scope>
    <source>
        <strain evidence="7">Tuck. ex Michener</strain>
    </source>
</reference>
<dbReference type="Pfam" id="PF00503">
    <property type="entry name" value="G-alpha"/>
    <property type="match status" value="1"/>
</dbReference>